<evidence type="ECO:0000256" key="3">
    <source>
        <dbReference type="ARBA" id="ARBA00022448"/>
    </source>
</evidence>
<dbReference type="PANTHER" id="PTHR33909:SF1">
    <property type="entry name" value="SEC TRANSLOCON ACCESSORY COMPLEX SUBUNIT YAJC"/>
    <property type="match status" value="1"/>
</dbReference>
<dbReference type="InterPro" id="IPR003849">
    <property type="entry name" value="Preprotein_translocase_YajC"/>
</dbReference>
<proteinExistence type="inferred from homology"/>
<dbReference type="AlphaFoldDB" id="A0A916WW21"/>
<organism evidence="11 12">
    <name type="scientific">Flexivirga endophytica</name>
    <dbReference type="NCBI Taxonomy" id="1849103"/>
    <lineage>
        <taxon>Bacteria</taxon>
        <taxon>Bacillati</taxon>
        <taxon>Actinomycetota</taxon>
        <taxon>Actinomycetes</taxon>
        <taxon>Micrococcales</taxon>
        <taxon>Dermacoccaceae</taxon>
        <taxon>Flexivirga</taxon>
    </lineage>
</organism>
<evidence type="ECO:0000256" key="2">
    <source>
        <dbReference type="ARBA" id="ARBA00006742"/>
    </source>
</evidence>
<evidence type="ECO:0000256" key="7">
    <source>
        <dbReference type="ARBA" id="ARBA00022989"/>
    </source>
</evidence>
<dbReference type="Pfam" id="PF02699">
    <property type="entry name" value="YajC"/>
    <property type="match status" value="1"/>
</dbReference>
<comment type="subcellular location">
    <subcellularLocation>
        <location evidence="1">Cell membrane</location>
        <topology evidence="1">Single-pass membrane protein</topology>
    </subcellularLocation>
</comment>
<keyword evidence="8" id="KW-0811">Translocation</keyword>
<evidence type="ECO:0000256" key="4">
    <source>
        <dbReference type="ARBA" id="ARBA00022475"/>
    </source>
</evidence>
<feature type="compositionally biased region" description="Basic and acidic residues" evidence="10">
    <location>
        <begin position="105"/>
        <end position="120"/>
    </location>
</feature>
<dbReference type="RefSeq" id="WP_188837792.1">
    <property type="nucleotide sequence ID" value="NZ_BMHI01000004.1"/>
</dbReference>
<keyword evidence="7" id="KW-1133">Transmembrane helix</keyword>
<evidence type="ECO:0000256" key="5">
    <source>
        <dbReference type="ARBA" id="ARBA00022692"/>
    </source>
</evidence>
<keyword evidence="9" id="KW-0472">Membrane</keyword>
<dbReference type="EMBL" id="BMHI01000004">
    <property type="protein sequence ID" value="GGB37036.1"/>
    <property type="molecule type" value="Genomic_DNA"/>
</dbReference>
<evidence type="ECO:0000256" key="10">
    <source>
        <dbReference type="SAM" id="MobiDB-lite"/>
    </source>
</evidence>
<evidence type="ECO:0000256" key="9">
    <source>
        <dbReference type="ARBA" id="ARBA00023136"/>
    </source>
</evidence>
<feature type="region of interest" description="Disordered" evidence="10">
    <location>
        <begin position="80"/>
        <end position="120"/>
    </location>
</feature>
<name>A0A916WW21_9MICO</name>
<evidence type="ECO:0000256" key="8">
    <source>
        <dbReference type="ARBA" id="ARBA00023010"/>
    </source>
</evidence>
<sequence>MGSLIFLLPLLLIAWLFWTQRRRQQNMRAAQDQIQVGQEISTTSGLLGTLVSLDDDEGTIEVSPGVQLRFVRRAIVPRSQIGAPSSTTQSESDTESESETPASVDLDKRGDDQAPETKAE</sequence>
<evidence type="ECO:0000313" key="12">
    <source>
        <dbReference type="Proteomes" id="UP000636793"/>
    </source>
</evidence>
<dbReference type="SMART" id="SM01323">
    <property type="entry name" value="YajC"/>
    <property type="match status" value="1"/>
</dbReference>
<evidence type="ECO:0008006" key="13">
    <source>
        <dbReference type="Google" id="ProtNLM"/>
    </source>
</evidence>
<comment type="similarity">
    <text evidence="2">Belongs to the YajC family.</text>
</comment>
<evidence type="ECO:0000256" key="1">
    <source>
        <dbReference type="ARBA" id="ARBA00004162"/>
    </source>
</evidence>
<dbReference type="PANTHER" id="PTHR33909">
    <property type="entry name" value="SEC TRANSLOCON ACCESSORY COMPLEX SUBUNIT YAJC"/>
    <property type="match status" value="1"/>
</dbReference>
<dbReference type="GO" id="GO:0005886">
    <property type="term" value="C:plasma membrane"/>
    <property type="evidence" value="ECO:0007669"/>
    <property type="project" value="UniProtKB-SubCell"/>
</dbReference>
<dbReference type="Proteomes" id="UP000636793">
    <property type="component" value="Unassembled WGS sequence"/>
</dbReference>
<keyword evidence="3" id="KW-0813">Transport</keyword>
<evidence type="ECO:0000256" key="6">
    <source>
        <dbReference type="ARBA" id="ARBA00022927"/>
    </source>
</evidence>
<comment type="caution">
    <text evidence="11">The sequence shown here is derived from an EMBL/GenBank/DDBJ whole genome shotgun (WGS) entry which is preliminary data.</text>
</comment>
<protein>
    <recommendedName>
        <fullName evidence="13">Preprotein translocase subunit YajC</fullName>
    </recommendedName>
</protein>
<keyword evidence="5" id="KW-0812">Transmembrane</keyword>
<evidence type="ECO:0000313" key="11">
    <source>
        <dbReference type="EMBL" id="GGB37036.1"/>
    </source>
</evidence>
<dbReference type="NCBIfam" id="TIGR00739">
    <property type="entry name" value="yajC"/>
    <property type="match status" value="1"/>
</dbReference>
<keyword evidence="4" id="KW-1003">Cell membrane</keyword>
<reference evidence="11" key="1">
    <citation type="journal article" date="2014" name="Int. J. Syst. Evol. Microbiol.">
        <title>Complete genome sequence of Corynebacterium casei LMG S-19264T (=DSM 44701T), isolated from a smear-ripened cheese.</title>
        <authorList>
            <consortium name="US DOE Joint Genome Institute (JGI-PGF)"/>
            <person name="Walter F."/>
            <person name="Albersmeier A."/>
            <person name="Kalinowski J."/>
            <person name="Ruckert C."/>
        </authorList>
    </citation>
    <scope>NUCLEOTIDE SEQUENCE</scope>
    <source>
        <strain evidence="11">CGMCC 1.15085</strain>
    </source>
</reference>
<dbReference type="GO" id="GO:0015031">
    <property type="term" value="P:protein transport"/>
    <property type="evidence" value="ECO:0007669"/>
    <property type="project" value="UniProtKB-KW"/>
</dbReference>
<keyword evidence="6" id="KW-0653">Protein transport</keyword>
<keyword evidence="12" id="KW-1185">Reference proteome</keyword>
<reference evidence="11" key="2">
    <citation type="submission" date="2020-09" db="EMBL/GenBank/DDBJ databases">
        <authorList>
            <person name="Sun Q."/>
            <person name="Zhou Y."/>
        </authorList>
    </citation>
    <scope>NUCLEOTIDE SEQUENCE</scope>
    <source>
        <strain evidence="11">CGMCC 1.15085</strain>
    </source>
</reference>
<accession>A0A916WW21</accession>
<gene>
    <name evidence="11" type="ORF">GCM10011492_29740</name>
</gene>